<dbReference type="AlphaFoldDB" id="A0A8J4E420"/>
<dbReference type="Pfam" id="PF13091">
    <property type="entry name" value="PLDc_2"/>
    <property type="match status" value="2"/>
</dbReference>
<dbReference type="Gene3D" id="3.30.870.10">
    <property type="entry name" value="Endonuclease Chain A"/>
    <property type="match status" value="2"/>
</dbReference>
<keyword evidence="10" id="KW-1185">Reference proteome</keyword>
<keyword evidence="7" id="KW-0732">Signal</keyword>
<dbReference type="PANTHER" id="PTHR43856:SF1">
    <property type="entry name" value="MITOCHONDRIAL CARDIOLIPIN HYDROLASE"/>
    <property type="match status" value="1"/>
</dbReference>
<keyword evidence="5" id="KW-0442">Lipid degradation</keyword>
<dbReference type="GO" id="GO:0004630">
    <property type="term" value="F:phospholipase D activity"/>
    <property type="evidence" value="ECO:0007669"/>
    <property type="project" value="UniProtKB-EC"/>
</dbReference>
<dbReference type="RefSeq" id="WP_203999507.1">
    <property type="nucleotide sequence ID" value="NZ_BOPG01000037.1"/>
</dbReference>
<evidence type="ECO:0000313" key="9">
    <source>
        <dbReference type="EMBL" id="GIJ58557.1"/>
    </source>
</evidence>
<accession>A0A8J4E420</accession>
<dbReference type="Proteomes" id="UP000612585">
    <property type="component" value="Unassembled WGS sequence"/>
</dbReference>
<evidence type="ECO:0000256" key="4">
    <source>
        <dbReference type="ARBA" id="ARBA00022801"/>
    </source>
</evidence>
<sequence length="409" mass="43948">MGKKRVVAVLAAGLLAVGGPVVGQQAAVADDEVRPLVASARATIGGYPVWAHFSNPRTARDYTIITELRRLIDAAPAGSTIRGTIHSISIDEVAQALVNAKNRGVTVQVVVDGKNAASTDPSIPSLRQLSNRFCVNANAGHSCVSTSADGDMHTKMFTFTATTDPDGTARSNVSWFGSSNLTYATGPDSFNNTVTVYGDATLMNGLNANVADLFAQRHYANNDYYDSASGRGYYMATAADVYASPERAGQTDTIVTRLNDVTPDANCRLRIGMASVTSGRPEIVSQVKRYRSGGCQVWMVVGNDSAGGISMNQGVYNDLLGAGVKIRRMAQVHDKFFLVYGKYGTAYNYRVYTGSQNWTQDALSENDEIFVKMGTESGATHPLYDGFYNHFNDAYNFGVTCTTANYPCK</sequence>
<dbReference type="EMBL" id="BOPG01000037">
    <property type="protein sequence ID" value="GIJ58557.1"/>
    <property type="molecule type" value="Genomic_DNA"/>
</dbReference>
<dbReference type="GO" id="GO:0016042">
    <property type="term" value="P:lipid catabolic process"/>
    <property type="evidence" value="ECO:0007669"/>
    <property type="project" value="UniProtKB-KW"/>
</dbReference>
<protein>
    <recommendedName>
        <fullName evidence="3">phospholipase D</fullName>
        <ecNumber evidence="3">3.1.4.4</ecNumber>
    </recommendedName>
</protein>
<name>A0A8J4E420_9ACTN</name>
<keyword evidence="6" id="KW-0443">Lipid metabolism</keyword>
<evidence type="ECO:0000256" key="7">
    <source>
        <dbReference type="SAM" id="SignalP"/>
    </source>
</evidence>
<dbReference type="PANTHER" id="PTHR43856">
    <property type="entry name" value="CARDIOLIPIN HYDROLASE"/>
    <property type="match status" value="1"/>
</dbReference>
<dbReference type="SUPFAM" id="SSF56024">
    <property type="entry name" value="Phospholipase D/nuclease"/>
    <property type="match status" value="2"/>
</dbReference>
<feature type="domain" description="Phospholipase D-like" evidence="8">
    <location>
        <begin position="268"/>
        <end position="373"/>
    </location>
</feature>
<feature type="domain" description="Phospholipase D-like" evidence="8">
    <location>
        <begin position="74"/>
        <end position="199"/>
    </location>
</feature>
<comment type="caution">
    <text evidence="9">The sequence shown here is derived from an EMBL/GenBank/DDBJ whole genome shotgun (WGS) entry which is preliminary data.</text>
</comment>
<proteinExistence type="inferred from homology"/>
<dbReference type="InterPro" id="IPR025202">
    <property type="entry name" value="PLD-like_dom"/>
</dbReference>
<evidence type="ECO:0000259" key="8">
    <source>
        <dbReference type="Pfam" id="PF13091"/>
    </source>
</evidence>
<evidence type="ECO:0000256" key="6">
    <source>
        <dbReference type="ARBA" id="ARBA00023098"/>
    </source>
</evidence>
<dbReference type="GO" id="GO:0016891">
    <property type="term" value="F:RNA endonuclease activity producing 5'-phosphomonoesters, hydrolytic mechanism"/>
    <property type="evidence" value="ECO:0007669"/>
    <property type="project" value="TreeGrafter"/>
</dbReference>
<dbReference type="EC" id="3.1.4.4" evidence="3"/>
<feature type="chain" id="PRO_5039277417" description="phospholipase D" evidence="7">
    <location>
        <begin position="24"/>
        <end position="409"/>
    </location>
</feature>
<organism evidence="9 10">
    <name type="scientific">Virgisporangium aurantiacum</name>
    <dbReference type="NCBI Taxonomy" id="175570"/>
    <lineage>
        <taxon>Bacteria</taxon>
        <taxon>Bacillati</taxon>
        <taxon>Actinomycetota</taxon>
        <taxon>Actinomycetes</taxon>
        <taxon>Micromonosporales</taxon>
        <taxon>Micromonosporaceae</taxon>
        <taxon>Virgisporangium</taxon>
    </lineage>
</organism>
<evidence type="ECO:0000256" key="3">
    <source>
        <dbReference type="ARBA" id="ARBA00012027"/>
    </source>
</evidence>
<reference evidence="9" key="1">
    <citation type="submission" date="2021-01" db="EMBL/GenBank/DDBJ databases">
        <title>Whole genome shotgun sequence of Virgisporangium aurantiacum NBRC 16421.</title>
        <authorList>
            <person name="Komaki H."/>
            <person name="Tamura T."/>
        </authorList>
    </citation>
    <scope>NUCLEOTIDE SEQUENCE</scope>
    <source>
        <strain evidence="9">NBRC 16421</strain>
    </source>
</reference>
<feature type="signal peptide" evidence="7">
    <location>
        <begin position="1"/>
        <end position="23"/>
    </location>
</feature>
<keyword evidence="4" id="KW-0378">Hydrolase</keyword>
<evidence type="ECO:0000256" key="1">
    <source>
        <dbReference type="ARBA" id="ARBA00000798"/>
    </source>
</evidence>
<gene>
    <name evidence="9" type="ORF">Vau01_060730</name>
</gene>
<evidence type="ECO:0000256" key="2">
    <source>
        <dbReference type="ARBA" id="ARBA00008664"/>
    </source>
</evidence>
<dbReference type="InterPro" id="IPR051406">
    <property type="entry name" value="PLD_domain"/>
</dbReference>
<evidence type="ECO:0000256" key="5">
    <source>
        <dbReference type="ARBA" id="ARBA00022963"/>
    </source>
</evidence>
<comment type="catalytic activity">
    <reaction evidence="1">
        <text>a 1,2-diacyl-sn-glycero-3-phosphocholine + H2O = a 1,2-diacyl-sn-glycero-3-phosphate + choline + H(+)</text>
        <dbReference type="Rhea" id="RHEA:14445"/>
        <dbReference type="ChEBI" id="CHEBI:15354"/>
        <dbReference type="ChEBI" id="CHEBI:15377"/>
        <dbReference type="ChEBI" id="CHEBI:15378"/>
        <dbReference type="ChEBI" id="CHEBI:57643"/>
        <dbReference type="ChEBI" id="CHEBI:58608"/>
        <dbReference type="EC" id="3.1.4.4"/>
    </reaction>
</comment>
<comment type="similarity">
    <text evidence="2">Belongs to the phospholipase D family.</text>
</comment>
<evidence type="ECO:0000313" key="10">
    <source>
        <dbReference type="Proteomes" id="UP000612585"/>
    </source>
</evidence>